<evidence type="ECO:0000313" key="2">
    <source>
        <dbReference type="EMBL" id="KAF2815440.1"/>
    </source>
</evidence>
<reference evidence="4" key="2">
    <citation type="submission" date="2020-04" db="EMBL/GenBank/DDBJ databases">
        <authorList>
            <consortium name="NCBI Genome Project"/>
        </authorList>
    </citation>
    <scope>NUCLEOTIDE SEQUENCE</scope>
    <source>
        <strain evidence="4">CBS 304.34</strain>
    </source>
</reference>
<evidence type="ECO:0000313" key="3">
    <source>
        <dbReference type="Proteomes" id="UP000504636"/>
    </source>
</evidence>
<proteinExistence type="predicted"/>
<reference evidence="4" key="3">
    <citation type="submission" date="2025-04" db="UniProtKB">
        <authorList>
            <consortium name="RefSeq"/>
        </authorList>
    </citation>
    <scope>IDENTIFICATION</scope>
    <source>
        <strain evidence="4">CBS 304.34</strain>
    </source>
</reference>
<accession>A0A6A6Z362</accession>
<keyword evidence="1" id="KW-0732">Signal</keyword>
<keyword evidence="3" id="KW-1185">Reference proteome</keyword>
<gene>
    <name evidence="2 4" type="ORF">BDZ99DRAFT_195956</name>
</gene>
<dbReference type="AlphaFoldDB" id="A0A6A6Z362"/>
<feature type="signal peptide" evidence="1">
    <location>
        <begin position="1"/>
        <end position="23"/>
    </location>
</feature>
<dbReference type="EMBL" id="MU003694">
    <property type="protein sequence ID" value="KAF2815440.1"/>
    <property type="molecule type" value="Genomic_DNA"/>
</dbReference>
<name>A0A6A6Z362_9PEZI</name>
<organism evidence="2">
    <name type="scientific">Mytilinidion resinicola</name>
    <dbReference type="NCBI Taxonomy" id="574789"/>
    <lineage>
        <taxon>Eukaryota</taxon>
        <taxon>Fungi</taxon>
        <taxon>Dikarya</taxon>
        <taxon>Ascomycota</taxon>
        <taxon>Pezizomycotina</taxon>
        <taxon>Dothideomycetes</taxon>
        <taxon>Pleosporomycetidae</taxon>
        <taxon>Mytilinidiales</taxon>
        <taxon>Mytilinidiaceae</taxon>
        <taxon>Mytilinidion</taxon>
    </lineage>
</organism>
<reference evidence="2 4" key="1">
    <citation type="journal article" date="2020" name="Stud. Mycol.">
        <title>101 Dothideomycetes genomes: a test case for predicting lifestyles and emergence of pathogens.</title>
        <authorList>
            <person name="Haridas S."/>
            <person name="Albert R."/>
            <person name="Binder M."/>
            <person name="Bloem J."/>
            <person name="Labutti K."/>
            <person name="Salamov A."/>
            <person name="Andreopoulos B."/>
            <person name="Baker S."/>
            <person name="Barry K."/>
            <person name="Bills G."/>
            <person name="Bluhm B."/>
            <person name="Cannon C."/>
            <person name="Castanera R."/>
            <person name="Culley D."/>
            <person name="Daum C."/>
            <person name="Ezra D."/>
            <person name="Gonzalez J."/>
            <person name="Henrissat B."/>
            <person name="Kuo A."/>
            <person name="Liang C."/>
            <person name="Lipzen A."/>
            <person name="Lutzoni F."/>
            <person name="Magnuson J."/>
            <person name="Mondo S."/>
            <person name="Nolan M."/>
            <person name="Ohm R."/>
            <person name="Pangilinan J."/>
            <person name="Park H.-J."/>
            <person name="Ramirez L."/>
            <person name="Alfaro M."/>
            <person name="Sun H."/>
            <person name="Tritt A."/>
            <person name="Yoshinaga Y."/>
            <person name="Zwiers L.-H."/>
            <person name="Turgeon B."/>
            <person name="Goodwin S."/>
            <person name="Spatafora J."/>
            <person name="Crous P."/>
            <person name="Grigoriev I."/>
        </authorList>
    </citation>
    <scope>NUCLEOTIDE SEQUENCE</scope>
    <source>
        <strain evidence="2 4">CBS 304.34</strain>
    </source>
</reference>
<feature type="chain" id="PRO_5044629557" evidence="1">
    <location>
        <begin position="24"/>
        <end position="85"/>
    </location>
</feature>
<evidence type="ECO:0000256" key="1">
    <source>
        <dbReference type="SAM" id="SignalP"/>
    </source>
</evidence>
<dbReference type="GeneID" id="54454089"/>
<dbReference type="RefSeq" id="XP_033582404.1">
    <property type="nucleotide sequence ID" value="XM_033713196.1"/>
</dbReference>
<dbReference type="Proteomes" id="UP000504636">
    <property type="component" value="Unplaced"/>
</dbReference>
<protein>
    <submittedName>
        <fullName evidence="2 4">Uncharacterized protein</fullName>
    </submittedName>
</protein>
<sequence length="85" mass="9936">MMLRVRSAMSDSFLVLCTHFCRGLWCPRVYQKPGYERANALERGSNEAGFRKMLNAYGLFHSNVWRRYIGTSPRLLYRKIASAEE</sequence>
<evidence type="ECO:0000313" key="4">
    <source>
        <dbReference type="RefSeq" id="XP_033582404.1"/>
    </source>
</evidence>